<dbReference type="SUPFAM" id="SSF51556">
    <property type="entry name" value="Metallo-dependent hydrolases"/>
    <property type="match status" value="1"/>
</dbReference>
<dbReference type="GO" id="GO:0008270">
    <property type="term" value="F:zinc ion binding"/>
    <property type="evidence" value="ECO:0007669"/>
    <property type="project" value="InterPro"/>
</dbReference>
<feature type="binding site" evidence="4">
    <location>
        <position position="210"/>
    </location>
    <ligand>
        <name>Zn(2+)</name>
        <dbReference type="ChEBI" id="CHEBI:29105"/>
        <label>2</label>
    </ligand>
</feature>
<sequence>MKIIRTVLGDISNKEMGVTDCHDHIIRSGGPEVRDGSFLMDDVNAAKKEFGNFLSAGGRTMVCMDPIGCGRNVGKMLEVAKAYRDSGNIVMTTGFQKGSNYCPNTSFLATVDVKKIAEMMILEIVEGMDIHSYNGPVVERTTAKAGVIKAGASYRLITRLEQKALEVAAITQKETGCPISIHTDFGTMGIEIIELLKGYGANPEKVILCHMQRNLDQYYYEEILSAGAVICFDEPNKPQYRPDIVIAENIQRLIERGFGGQLVLGMDGGKREALGAYMEPEGLANGLEYLLTRFVPVLEKSGISKGDIRRMLVDNPAEVFSINI</sequence>
<comment type="caution">
    <text evidence="6">The sequence shown here is derived from an EMBL/GenBank/DDBJ whole genome shotgun (WGS) entry which is preliminary data.</text>
</comment>
<organism evidence="6 7">
    <name type="scientific">Sporofaciens musculi</name>
    <dbReference type="NCBI Taxonomy" id="2681861"/>
    <lineage>
        <taxon>Bacteria</taxon>
        <taxon>Bacillati</taxon>
        <taxon>Bacillota</taxon>
        <taxon>Clostridia</taxon>
        <taxon>Lachnospirales</taxon>
        <taxon>Lachnospiraceae</taxon>
        <taxon>Sporofaciens</taxon>
    </lineage>
</organism>
<comment type="cofactor">
    <cofactor evidence="4">
        <name>a divalent metal cation</name>
        <dbReference type="ChEBI" id="CHEBI:60240"/>
    </cofactor>
    <text evidence="4">Binds 2 divalent metal cations per subunit.</text>
</comment>
<dbReference type="RefSeq" id="WP_159755081.1">
    <property type="nucleotide sequence ID" value="NZ_CATIFW010000103.1"/>
</dbReference>
<dbReference type="PROSITE" id="PS51347">
    <property type="entry name" value="PHOSPHOTRIESTERASE_2"/>
    <property type="match status" value="1"/>
</dbReference>
<dbReference type="Proteomes" id="UP000460412">
    <property type="component" value="Unassembled WGS sequence"/>
</dbReference>
<keyword evidence="7" id="KW-1185">Reference proteome</keyword>
<dbReference type="PANTHER" id="PTHR10819">
    <property type="entry name" value="PHOSPHOTRIESTERASE-RELATED"/>
    <property type="match status" value="1"/>
</dbReference>
<accession>A0A7X3SLI6</accession>
<dbReference type="EMBL" id="WUQX01000001">
    <property type="protein sequence ID" value="MXP78460.1"/>
    <property type="molecule type" value="Genomic_DNA"/>
</dbReference>
<evidence type="ECO:0000256" key="1">
    <source>
        <dbReference type="ARBA" id="ARBA00022723"/>
    </source>
</evidence>
<feature type="binding site" evidence="4">
    <location>
        <position position="22"/>
    </location>
    <ligand>
        <name>Zn(2+)</name>
        <dbReference type="ChEBI" id="CHEBI:29105"/>
        <label>1</label>
    </ligand>
</feature>
<name>A0A7X3SLI6_9FIRM</name>
<protein>
    <submittedName>
        <fullName evidence="6">Phosphotriesterase</fullName>
    </submittedName>
</protein>
<proteinExistence type="inferred from homology"/>
<dbReference type="PANTHER" id="PTHR10819:SF3">
    <property type="entry name" value="PHOSPHOTRIESTERASE-RELATED PROTEIN"/>
    <property type="match status" value="1"/>
</dbReference>
<dbReference type="InterPro" id="IPR032466">
    <property type="entry name" value="Metal_Hydrolase"/>
</dbReference>
<evidence type="ECO:0000256" key="2">
    <source>
        <dbReference type="ARBA" id="ARBA00022801"/>
    </source>
</evidence>
<feature type="modified residue" description="N6-carboxylysine" evidence="3 5">
    <location>
        <position position="149"/>
    </location>
</feature>
<feature type="binding site" description="via carbamate group" evidence="4">
    <location>
        <position position="149"/>
    </location>
    <ligand>
        <name>Zn(2+)</name>
        <dbReference type="ChEBI" id="CHEBI:29105"/>
        <label>2</label>
    </ligand>
</feature>
<evidence type="ECO:0000256" key="4">
    <source>
        <dbReference type="PIRSR" id="PIRSR601559-51"/>
    </source>
</evidence>
<dbReference type="AlphaFoldDB" id="A0A7X3SLI6"/>
<reference evidence="6 7" key="1">
    <citation type="submission" date="2019-12" db="EMBL/GenBank/DDBJ databases">
        <title>Sporaefaciens musculi gen. nov., sp. nov., a novel bacterium isolated from the caecum of an obese mouse.</title>
        <authorList>
            <person name="Rasmussen T.S."/>
            <person name="Streidl T."/>
            <person name="Hitch T.C.A."/>
            <person name="Wortmann E."/>
            <person name="Deptula P."/>
            <person name="Hansen M."/>
            <person name="Nielsen D.S."/>
            <person name="Clavel T."/>
            <person name="Vogensen F.K."/>
        </authorList>
    </citation>
    <scope>NUCLEOTIDE SEQUENCE [LARGE SCALE GENOMIC DNA]</scope>
    <source>
        <strain evidence="6 7">WCA-9-b2</strain>
    </source>
</reference>
<dbReference type="GO" id="GO:0016787">
    <property type="term" value="F:hydrolase activity"/>
    <property type="evidence" value="ECO:0007669"/>
    <property type="project" value="UniProtKB-KW"/>
</dbReference>
<feature type="binding site" evidence="4">
    <location>
        <position position="24"/>
    </location>
    <ligand>
        <name>Zn(2+)</name>
        <dbReference type="ChEBI" id="CHEBI:29105"/>
        <label>1</label>
    </ligand>
</feature>
<comment type="similarity">
    <text evidence="5">Belongs to the metallo-dependent hydrolases superfamily. Phosphotriesterase family.</text>
</comment>
<dbReference type="PIRSF" id="PIRSF016839">
    <property type="entry name" value="PhP"/>
    <property type="match status" value="1"/>
</dbReference>
<gene>
    <name evidence="6" type="ORF">GN277_24870</name>
</gene>
<keyword evidence="1 4" id="KW-0479">Metal-binding</keyword>
<keyword evidence="2" id="KW-0378">Hydrolase</keyword>
<dbReference type="InterPro" id="IPR001559">
    <property type="entry name" value="Phosphotriesterase"/>
</dbReference>
<feature type="binding site" evidence="4">
    <location>
        <position position="182"/>
    </location>
    <ligand>
        <name>Zn(2+)</name>
        <dbReference type="ChEBI" id="CHEBI:29105"/>
        <label>2</label>
    </ligand>
</feature>
<dbReference type="Pfam" id="PF02126">
    <property type="entry name" value="PTE"/>
    <property type="match status" value="1"/>
</dbReference>
<evidence type="ECO:0000313" key="6">
    <source>
        <dbReference type="EMBL" id="MXP78460.1"/>
    </source>
</evidence>
<feature type="binding site" description="via carbamate group" evidence="4">
    <location>
        <position position="149"/>
    </location>
    <ligand>
        <name>Zn(2+)</name>
        <dbReference type="ChEBI" id="CHEBI:29105"/>
        <label>1</label>
    </ligand>
</feature>
<evidence type="ECO:0000256" key="3">
    <source>
        <dbReference type="PIRSR" id="PIRSR601559-50"/>
    </source>
</evidence>
<evidence type="ECO:0000313" key="7">
    <source>
        <dbReference type="Proteomes" id="UP000460412"/>
    </source>
</evidence>
<dbReference type="Gene3D" id="3.20.20.140">
    <property type="entry name" value="Metal-dependent hydrolases"/>
    <property type="match status" value="1"/>
</dbReference>
<feature type="binding site" evidence="4">
    <location>
        <position position="267"/>
    </location>
    <ligand>
        <name>Zn(2+)</name>
        <dbReference type="ChEBI" id="CHEBI:29105"/>
        <label>1</label>
    </ligand>
</feature>
<evidence type="ECO:0000256" key="5">
    <source>
        <dbReference type="PROSITE-ProRule" id="PRU00679"/>
    </source>
</evidence>